<accession>A0A671SJ04</accession>
<evidence type="ECO:0000313" key="24">
    <source>
        <dbReference type="Ensembl" id="ENSSANP00000095895.1"/>
    </source>
</evidence>
<dbReference type="SMART" id="SM00060">
    <property type="entry name" value="FN3"/>
    <property type="match status" value="5"/>
</dbReference>
<dbReference type="PROSITE" id="PS50835">
    <property type="entry name" value="IG_LIKE"/>
    <property type="match status" value="6"/>
</dbReference>
<comment type="similarity">
    <text evidence="3">Belongs to the immunoglobulin superfamily. L1/neurofascin/NgCAM family.</text>
</comment>
<dbReference type="Gene3D" id="2.60.40.10">
    <property type="entry name" value="Immunoglobulins"/>
    <property type="match status" value="10"/>
</dbReference>
<evidence type="ECO:0000256" key="18">
    <source>
        <dbReference type="ARBA" id="ARBA00082292"/>
    </source>
</evidence>
<dbReference type="InterPro" id="IPR003598">
    <property type="entry name" value="Ig_sub2"/>
</dbReference>
<feature type="domain" description="Ig-like" evidence="22">
    <location>
        <begin position="45"/>
        <end position="136"/>
    </location>
</feature>
<keyword evidence="10" id="KW-0130">Cell adhesion</keyword>
<keyword evidence="6" id="KW-0272">Extracellular matrix</keyword>
<dbReference type="FunFam" id="2.60.40.10:FF:000005">
    <property type="entry name" value="Neuronal cell adhesion molecule"/>
    <property type="match status" value="1"/>
</dbReference>
<evidence type="ECO:0000256" key="10">
    <source>
        <dbReference type="ARBA" id="ARBA00022889"/>
    </source>
</evidence>
<organism evidence="24 25">
    <name type="scientific">Sinocyclocheilus anshuiensis</name>
    <dbReference type="NCBI Taxonomy" id="1608454"/>
    <lineage>
        <taxon>Eukaryota</taxon>
        <taxon>Metazoa</taxon>
        <taxon>Chordata</taxon>
        <taxon>Craniata</taxon>
        <taxon>Vertebrata</taxon>
        <taxon>Euteleostomi</taxon>
        <taxon>Actinopterygii</taxon>
        <taxon>Neopterygii</taxon>
        <taxon>Teleostei</taxon>
        <taxon>Ostariophysi</taxon>
        <taxon>Cypriniformes</taxon>
        <taxon>Cyprinidae</taxon>
        <taxon>Cyprininae</taxon>
        <taxon>Sinocyclocheilus</taxon>
    </lineage>
</organism>
<dbReference type="GO" id="GO:0007411">
    <property type="term" value="P:axon guidance"/>
    <property type="evidence" value="ECO:0007669"/>
    <property type="project" value="TreeGrafter"/>
</dbReference>
<keyword evidence="25" id="KW-1185">Reference proteome</keyword>
<feature type="region of interest" description="Disordered" evidence="19">
    <location>
        <begin position="1184"/>
        <end position="1226"/>
    </location>
</feature>
<evidence type="ECO:0000256" key="11">
    <source>
        <dbReference type="ARBA" id="ARBA00022989"/>
    </source>
</evidence>
<keyword evidence="4" id="KW-1003">Cell membrane</keyword>
<evidence type="ECO:0000256" key="2">
    <source>
        <dbReference type="ARBA" id="ARBA00004498"/>
    </source>
</evidence>
<dbReference type="Ensembl" id="ENSSANT00000101840.1">
    <property type="protein sequence ID" value="ENSSANP00000095895.1"/>
    <property type="gene ID" value="ENSSANG00000047202.1"/>
</dbReference>
<sequence>HRNKLNTFLLLCHFTFACHHFSSYMHNLLSTSSLWLFLNLVEQLPTITEHSPASLIAFPFEESFPMKCEATGNPGTEFRWTKNGQDFDPYQDPRLKTLDDSGTFIIPNNGNLTEFQGNYRCFASNKLGTAMSEEIEFIVPTIPKFPKEIIDPIEVMEGQSVILECNPPKGIPPLQIYWMTISLQHIEQDERVSLGLNGNLYFSNAIETDSRRDYCCFAAFPRIRTIVQKTAMSVVVKSNKLMKDSDSGSGRGYANSLLERKPSLLTPTGKESHTYLVKGEDLHLECIAEGFPTPKVEWVKIGFHELPERAVVESHGKLLTIEMVNEEDEGKYMCRAKNPLGEVVHYFHVTVEEPPEFEIEPQSQLVTIGADVVIKCVVKANPQPSVVWRVNGRLLNEVPTSNRKVLKDGTISIHNAKPENSAVYQCEATNRHGTILANANIMIMNIQPLILTENNLQYMAVEGKGVVMHCKVFSSPTSSITWFSVHKNGSLEIHNVMKEDMGEYSCFAQNTEGKVAIAATLEVKDPTRIVDPPHDLRVLARTTIQFSCQAEFDPSIGDDFEILWEKDGMALNASENARYILDDGVLEIINVSFGDQGFYACVARTPVDQDMAVAQLSVVDVPDPPEDVILSEHNGRSVKLQWIPGDDHNSSITEFVIEFEESQHEPGSWKEMMRVPGNHHFALLNLHGHVDYRFRVSATNEVGRGRPSQATERYKTPASAPDKNPENIKIEGHLPHEMDINWEPLSPIEHNGPGLEYKVSYRRQGTGEDWMEHMVKRHSFVVKNTPTFVIYEIKIQAKNHAGWGPEPEIITAYSGEDFPTAAPEGIAVEVMNNTMVKVRWDHVHKDKLNGHLGGYRISFWRLRSLLYSKKTHGDKHTLTFSGERNHAVVTGLKPFSEYSLIVMAFNSRGNGPGSHPVSFKTPEGVPGQVSAFSVTNIQKHKVTLTWSPPVDANGLIIGYILQYQLINDTEELGSLTTLNISADSSKLHLQDLEALSKYKFYLRCCTRVGCGPAASEKRTTVPEFKPFKILSFFSGKSGSLFPPRKTTVSPVANATLSSIGEGNWKISDALNSSKTFHIIEGLEPGTEYTVRLMTKSWVDNSSIFEDVIRTSAKGLASIHGGISNQGWFIGLMCAIALLTLIVLIACFVNRNKGGKYSVKEKEDLHPDLESQGINDDTFCEYSDNDEKPLKSSQHSLNGDLKGGDSGDSMVDYGDEDAHFNEDGSFIGEYSGRKERVSMEIKGNNQSTA</sequence>
<dbReference type="InterPro" id="IPR013783">
    <property type="entry name" value="Ig-like_fold"/>
</dbReference>
<gene>
    <name evidence="24" type="primary">LOC107680707</name>
</gene>
<name>A0A671SJ04_9TELE</name>
<evidence type="ECO:0000256" key="21">
    <source>
        <dbReference type="SAM" id="SignalP"/>
    </source>
</evidence>
<keyword evidence="5" id="KW-0964">Secreted</keyword>
<evidence type="ECO:0000256" key="7">
    <source>
        <dbReference type="ARBA" id="ARBA00022692"/>
    </source>
</evidence>
<dbReference type="InterPro" id="IPR007110">
    <property type="entry name" value="Ig-like_dom"/>
</dbReference>
<keyword evidence="12 20" id="KW-0472">Membrane</keyword>
<dbReference type="FunFam" id="2.60.40.10:FF:000367">
    <property type="entry name" value="Neural cell adhesion molecule L1-like protein"/>
    <property type="match status" value="1"/>
</dbReference>
<evidence type="ECO:0000256" key="16">
    <source>
        <dbReference type="ARBA" id="ARBA00062194"/>
    </source>
</evidence>
<dbReference type="GO" id="GO:0007420">
    <property type="term" value="P:brain development"/>
    <property type="evidence" value="ECO:0007669"/>
    <property type="project" value="TreeGrafter"/>
</dbReference>
<dbReference type="InterPro" id="IPR003599">
    <property type="entry name" value="Ig_sub"/>
</dbReference>
<dbReference type="FunFam" id="2.60.40.10:FF:000418">
    <property type="entry name" value="Neural cell adhesion molecule L1-like protein"/>
    <property type="match status" value="1"/>
</dbReference>
<feature type="domain" description="Fibronectin type-III" evidence="23">
    <location>
        <begin position="822"/>
        <end position="924"/>
    </location>
</feature>
<keyword evidence="15" id="KW-0393">Immunoglobulin domain</keyword>
<evidence type="ECO:0000256" key="8">
    <source>
        <dbReference type="ARBA" id="ARBA00022729"/>
    </source>
</evidence>
<evidence type="ECO:0000256" key="13">
    <source>
        <dbReference type="ARBA" id="ARBA00023157"/>
    </source>
</evidence>
<evidence type="ECO:0000313" key="25">
    <source>
        <dbReference type="Proteomes" id="UP000472260"/>
    </source>
</evidence>
<dbReference type="SUPFAM" id="SSF48726">
    <property type="entry name" value="Immunoglobulin"/>
    <property type="match status" value="6"/>
</dbReference>
<dbReference type="GO" id="GO:0005886">
    <property type="term" value="C:plasma membrane"/>
    <property type="evidence" value="ECO:0007669"/>
    <property type="project" value="UniProtKB-SubCell"/>
</dbReference>
<feature type="domain" description="Fibronectin type-III" evidence="23">
    <location>
        <begin position="925"/>
        <end position="1024"/>
    </location>
</feature>
<dbReference type="FunFam" id="2.60.40.10:FF:000057">
    <property type="entry name" value="neural cell adhesion molecule L1"/>
    <property type="match status" value="1"/>
</dbReference>
<feature type="domain" description="Fibronectin type-III" evidence="23">
    <location>
        <begin position="624"/>
        <end position="719"/>
    </location>
</feature>
<dbReference type="InterPro" id="IPR003961">
    <property type="entry name" value="FN3_dom"/>
</dbReference>
<evidence type="ECO:0000256" key="14">
    <source>
        <dbReference type="ARBA" id="ARBA00023180"/>
    </source>
</evidence>
<dbReference type="CDD" id="cd00063">
    <property type="entry name" value="FN3"/>
    <property type="match status" value="4"/>
</dbReference>
<comment type="subunit">
    <text evidence="16">May interact with L1CAM. May interact with ITGB1/ITGA1 heterodimer and ITGB1/ITGA2 heterodimer as well as with ANK3.</text>
</comment>
<evidence type="ECO:0000256" key="1">
    <source>
        <dbReference type="ARBA" id="ARBA00004251"/>
    </source>
</evidence>
<keyword evidence="7 20" id="KW-0812">Transmembrane</keyword>
<feature type="domain" description="Ig-like" evidence="22">
    <location>
        <begin position="448"/>
        <end position="522"/>
    </location>
</feature>
<reference evidence="24" key="1">
    <citation type="submission" date="2025-08" db="UniProtKB">
        <authorList>
            <consortium name="Ensembl"/>
        </authorList>
    </citation>
    <scope>IDENTIFICATION</scope>
</reference>
<dbReference type="PANTHER" id="PTHR44170:SF45">
    <property type="entry name" value="NEURAL CELL ADHESION MOLECULE L1-LIKE PROTEIN ISOFORM X1"/>
    <property type="match status" value="1"/>
</dbReference>
<evidence type="ECO:0000256" key="17">
    <source>
        <dbReference type="ARBA" id="ARBA00072847"/>
    </source>
</evidence>
<dbReference type="Proteomes" id="UP000472260">
    <property type="component" value="Unassembled WGS sequence"/>
</dbReference>
<dbReference type="PANTHER" id="PTHR44170">
    <property type="entry name" value="PROTEIN SIDEKICK"/>
    <property type="match status" value="1"/>
</dbReference>
<evidence type="ECO:0000256" key="15">
    <source>
        <dbReference type="ARBA" id="ARBA00023319"/>
    </source>
</evidence>
<dbReference type="SUPFAM" id="SSF49265">
    <property type="entry name" value="Fibronectin type III"/>
    <property type="match status" value="2"/>
</dbReference>
<evidence type="ECO:0000256" key="12">
    <source>
        <dbReference type="ARBA" id="ARBA00023136"/>
    </source>
</evidence>
<keyword evidence="9" id="KW-0677">Repeat</keyword>
<dbReference type="InterPro" id="IPR013098">
    <property type="entry name" value="Ig_I-set"/>
</dbReference>
<dbReference type="Pfam" id="PF07679">
    <property type="entry name" value="I-set"/>
    <property type="match status" value="2"/>
</dbReference>
<dbReference type="PROSITE" id="PS50853">
    <property type="entry name" value="FN3"/>
    <property type="match status" value="4"/>
</dbReference>
<dbReference type="InterPro" id="IPR026966">
    <property type="entry name" value="Neurofascin/L1/NrCAM_C"/>
</dbReference>
<dbReference type="FunFam" id="2.60.40.10:FF:000038">
    <property type="entry name" value="Neuronal cell adhesion molecule"/>
    <property type="match status" value="1"/>
</dbReference>
<feature type="domain" description="Ig-like" evidence="22">
    <location>
        <begin position="262"/>
        <end position="350"/>
    </location>
</feature>
<proteinExistence type="inferred from homology"/>
<dbReference type="AlphaFoldDB" id="A0A671SJ04"/>
<keyword evidence="13" id="KW-1015">Disulfide bond</keyword>
<feature type="transmembrane region" description="Helical" evidence="20">
    <location>
        <begin position="1127"/>
        <end position="1148"/>
    </location>
</feature>
<evidence type="ECO:0000256" key="20">
    <source>
        <dbReference type="SAM" id="Phobius"/>
    </source>
</evidence>
<reference evidence="24" key="2">
    <citation type="submission" date="2025-09" db="UniProtKB">
        <authorList>
            <consortium name="Ensembl"/>
        </authorList>
    </citation>
    <scope>IDENTIFICATION</scope>
</reference>
<feature type="chain" id="PRO_5025357001" description="Neural cell adhesion molecule L1-like protein" evidence="21">
    <location>
        <begin position="18"/>
        <end position="1248"/>
    </location>
</feature>
<feature type="domain" description="Ig-like" evidence="22">
    <location>
        <begin position="526"/>
        <end position="619"/>
    </location>
</feature>
<comment type="subcellular location">
    <subcellularLocation>
        <location evidence="1">Cell membrane</location>
        <topology evidence="1">Single-pass type I membrane protein</topology>
    </subcellularLocation>
    <subcellularLocation>
        <location evidence="2">Secreted</location>
        <location evidence="2">Extracellular space</location>
        <location evidence="2">Extracellular matrix</location>
    </subcellularLocation>
</comment>
<evidence type="ECO:0000259" key="23">
    <source>
        <dbReference type="PROSITE" id="PS50853"/>
    </source>
</evidence>
<feature type="domain" description="Ig-like" evidence="22">
    <location>
        <begin position="355"/>
        <end position="442"/>
    </location>
</feature>
<dbReference type="InterPro" id="IPR036116">
    <property type="entry name" value="FN3_sf"/>
</dbReference>
<evidence type="ECO:0000256" key="6">
    <source>
        <dbReference type="ARBA" id="ARBA00022530"/>
    </source>
</evidence>
<dbReference type="Pfam" id="PF13927">
    <property type="entry name" value="Ig_3"/>
    <property type="match status" value="3"/>
</dbReference>
<evidence type="ECO:0000256" key="4">
    <source>
        <dbReference type="ARBA" id="ARBA00022475"/>
    </source>
</evidence>
<evidence type="ECO:0000256" key="9">
    <source>
        <dbReference type="ARBA" id="ARBA00022737"/>
    </source>
</evidence>
<protein>
    <recommendedName>
        <fullName evidence="17">Neural cell adhesion molecule L1-like protein</fullName>
    </recommendedName>
    <alternativeName>
        <fullName evidence="18">Close homolog of L1</fullName>
    </alternativeName>
</protein>
<dbReference type="InterPro" id="IPR036179">
    <property type="entry name" value="Ig-like_dom_sf"/>
</dbReference>
<keyword evidence="8 21" id="KW-0732">Signal</keyword>
<feature type="domain" description="Fibronectin type-III" evidence="23">
    <location>
        <begin position="724"/>
        <end position="817"/>
    </location>
</feature>
<dbReference type="SMART" id="SM00408">
    <property type="entry name" value="IGc2"/>
    <property type="match status" value="5"/>
</dbReference>
<evidence type="ECO:0000256" key="5">
    <source>
        <dbReference type="ARBA" id="ARBA00022525"/>
    </source>
</evidence>
<feature type="region of interest" description="Disordered" evidence="19">
    <location>
        <begin position="703"/>
        <end position="726"/>
    </location>
</feature>
<evidence type="ECO:0000256" key="19">
    <source>
        <dbReference type="SAM" id="MobiDB-lite"/>
    </source>
</evidence>
<feature type="signal peptide" evidence="21">
    <location>
        <begin position="1"/>
        <end position="17"/>
    </location>
</feature>
<keyword evidence="14" id="KW-0325">Glycoprotein</keyword>
<keyword evidence="11 20" id="KW-1133">Transmembrane helix</keyword>
<evidence type="ECO:0000259" key="22">
    <source>
        <dbReference type="PROSITE" id="PS50835"/>
    </source>
</evidence>
<dbReference type="Pfam" id="PF00041">
    <property type="entry name" value="fn3"/>
    <property type="match status" value="4"/>
</dbReference>
<dbReference type="Pfam" id="PF13882">
    <property type="entry name" value="Bravo_FIGEY"/>
    <property type="match status" value="1"/>
</dbReference>
<dbReference type="GO" id="GO:0098632">
    <property type="term" value="F:cell-cell adhesion mediator activity"/>
    <property type="evidence" value="ECO:0007669"/>
    <property type="project" value="TreeGrafter"/>
</dbReference>
<evidence type="ECO:0000256" key="3">
    <source>
        <dbReference type="ARBA" id="ARBA00008588"/>
    </source>
</evidence>
<dbReference type="GO" id="GO:0030424">
    <property type="term" value="C:axon"/>
    <property type="evidence" value="ECO:0007669"/>
    <property type="project" value="TreeGrafter"/>
</dbReference>
<dbReference type="SMART" id="SM00409">
    <property type="entry name" value="IG"/>
    <property type="match status" value="6"/>
</dbReference>
<feature type="domain" description="Ig-like" evidence="22">
    <location>
        <begin position="140"/>
        <end position="233"/>
    </location>
</feature>